<keyword evidence="2" id="KW-1185">Reference proteome</keyword>
<organism evidence="1 2">
    <name type="scientific">Parelaphostrongylus tenuis</name>
    <name type="common">Meningeal worm</name>
    <dbReference type="NCBI Taxonomy" id="148309"/>
    <lineage>
        <taxon>Eukaryota</taxon>
        <taxon>Metazoa</taxon>
        <taxon>Ecdysozoa</taxon>
        <taxon>Nematoda</taxon>
        <taxon>Chromadorea</taxon>
        <taxon>Rhabditida</taxon>
        <taxon>Rhabditina</taxon>
        <taxon>Rhabditomorpha</taxon>
        <taxon>Strongyloidea</taxon>
        <taxon>Metastrongylidae</taxon>
        <taxon>Parelaphostrongylus</taxon>
    </lineage>
</organism>
<comment type="caution">
    <text evidence="1">The sequence shown here is derived from an EMBL/GenBank/DDBJ whole genome shotgun (WGS) entry which is preliminary data.</text>
</comment>
<evidence type="ECO:0000313" key="1">
    <source>
        <dbReference type="EMBL" id="KAJ1370697.1"/>
    </source>
</evidence>
<accession>A0AAD5R749</accession>
<evidence type="ECO:0000313" key="2">
    <source>
        <dbReference type="Proteomes" id="UP001196413"/>
    </source>
</evidence>
<reference evidence="1" key="1">
    <citation type="submission" date="2021-06" db="EMBL/GenBank/DDBJ databases">
        <title>Parelaphostrongylus tenuis whole genome reference sequence.</title>
        <authorList>
            <person name="Garwood T.J."/>
            <person name="Larsen P.A."/>
            <person name="Fountain-Jones N.M."/>
            <person name="Garbe J.R."/>
            <person name="Macchietto M.G."/>
            <person name="Kania S.A."/>
            <person name="Gerhold R.W."/>
            <person name="Richards J.E."/>
            <person name="Wolf T.M."/>
        </authorList>
    </citation>
    <scope>NUCLEOTIDE SEQUENCE</scope>
    <source>
        <strain evidence="1">MNPRO001-30</strain>
        <tissue evidence="1">Meninges</tissue>
    </source>
</reference>
<name>A0AAD5R749_PARTN</name>
<dbReference type="EMBL" id="JAHQIW010006838">
    <property type="protein sequence ID" value="KAJ1370697.1"/>
    <property type="molecule type" value="Genomic_DNA"/>
</dbReference>
<protein>
    <submittedName>
        <fullName evidence="1">Uncharacterized protein</fullName>
    </submittedName>
</protein>
<dbReference type="AlphaFoldDB" id="A0AAD5R749"/>
<gene>
    <name evidence="1" type="ORF">KIN20_032487</name>
</gene>
<dbReference type="Proteomes" id="UP001196413">
    <property type="component" value="Unassembled WGS sequence"/>
</dbReference>
<proteinExistence type="predicted"/>
<sequence length="77" mass="8623">MPRPPQGLPRDAIVLHRTSADARLHPPLINPLIKGVLSSERLIRECPYIEGVPRYDPIRATGLAPSSGCDRRSQRRM</sequence>